<dbReference type="AlphaFoldDB" id="A0A5N6KNL0"/>
<feature type="domain" description="Nascent polypeptide-associated complex subunit alpha-like UBA" evidence="2">
    <location>
        <begin position="60"/>
        <end position="100"/>
    </location>
</feature>
<evidence type="ECO:0000259" key="2">
    <source>
        <dbReference type="Pfam" id="PF19026"/>
    </source>
</evidence>
<dbReference type="InterPro" id="IPR044034">
    <property type="entry name" value="NAC-like_UBA"/>
</dbReference>
<organism evidence="3 4">
    <name type="scientific">Carpinus fangiana</name>
    <dbReference type="NCBI Taxonomy" id="176857"/>
    <lineage>
        <taxon>Eukaryota</taxon>
        <taxon>Viridiplantae</taxon>
        <taxon>Streptophyta</taxon>
        <taxon>Embryophyta</taxon>
        <taxon>Tracheophyta</taxon>
        <taxon>Spermatophyta</taxon>
        <taxon>Magnoliopsida</taxon>
        <taxon>eudicotyledons</taxon>
        <taxon>Gunneridae</taxon>
        <taxon>Pentapetalae</taxon>
        <taxon>rosids</taxon>
        <taxon>fabids</taxon>
        <taxon>Fagales</taxon>
        <taxon>Betulaceae</taxon>
        <taxon>Carpinus</taxon>
    </lineage>
</organism>
<accession>A0A5N6KNL0</accession>
<dbReference type="Pfam" id="PF19026">
    <property type="entry name" value="UBA_HYPK"/>
    <property type="match status" value="1"/>
</dbReference>
<comment type="caution">
    <text evidence="3">The sequence shown here is derived from an EMBL/GenBank/DDBJ whole genome shotgun (WGS) entry which is preliminary data.</text>
</comment>
<feature type="compositionally biased region" description="Low complexity" evidence="1">
    <location>
        <begin position="10"/>
        <end position="34"/>
    </location>
</feature>
<dbReference type="OrthoDB" id="285219at2759"/>
<dbReference type="CDD" id="cd14361">
    <property type="entry name" value="UBA_HYPK"/>
    <property type="match status" value="1"/>
</dbReference>
<evidence type="ECO:0000313" key="3">
    <source>
        <dbReference type="EMBL" id="KAB8336868.1"/>
    </source>
</evidence>
<dbReference type="EMBL" id="VIBQ01000009">
    <property type="protein sequence ID" value="KAB8336868.1"/>
    <property type="molecule type" value="Genomic_DNA"/>
</dbReference>
<evidence type="ECO:0000256" key="1">
    <source>
        <dbReference type="SAM" id="MobiDB-lite"/>
    </source>
</evidence>
<keyword evidence="4" id="KW-1185">Reference proteome</keyword>
<reference evidence="3 4" key="1">
    <citation type="submission" date="2019-06" db="EMBL/GenBank/DDBJ databases">
        <title>A chromosomal-level reference genome of Carpinus fangiana (Coryloideae, Betulaceae).</title>
        <authorList>
            <person name="Yang X."/>
            <person name="Wang Z."/>
            <person name="Zhang L."/>
            <person name="Hao G."/>
            <person name="Liu J."/>
            <person name="Yang Y."/>
        </authorList>
    </citation>
    <scope>NUCLEOTIDE SEQUENCE [LARGE SCALE GENOMIC DNA]</scope>
    <source>
        <strain evidence="3">Cfa_2016G</strain>
        <tissue evidence="3">Leaf</tissue>
    </source>
</reference>
<sequence>MTADTAHEQSAALSAVEDSAAPAAAAGTAPADPSKLGAAVSNLSLDDKKQAAAPPKPVNVKIDAADIAYLVEQLEVPKARATELLKKNAGDRVAALREFVLPVAA</sequence>
<name>A0A5N6KNL0_9ROSI</name>
<evidence type="ECO:0000313" key="4">
    <source>
        <dbReference type="Proteomes" id="UP000327013"/>
    </source>
</evidence>
<protein>
    <recommendedName>
        <fullName evidence="2">Nascent polypeptide-associated complex subunit alpha-like UBA domain-containing protein</fullName>
    </recommendedName>
</protein>
<dbReference type="Proteomes" id="UP000327013">
    <property type="component" value="Unassembled WGS sequence"/>
</dbReference>
<dbReference type="InterPro" id="IPR038922">
    <property type="entry name" value="HYPK_UBA"/>
</dbReference>
<gene>
    <name evidence="3" type="ORF">FH972_021176</name>
</gene>
<feature type="region of interest" description="Disordered" evidence="1">
    <location>
        <begin position="1"/>
        <end position="37"/>
    </location>
</feature>
<proteinExistence type="predicted"/>